<evidence type="ECO:0000313" key="2">
    <source>
        <dbReference type="EMBL" id="KAJ1189815.1"/>
    </source>
</evidence>
<evidence type="ECO:0000256" key="1">
    <source>
        <dbReference type="SAM" id="MobiDB-lite"/>
    </source>
</evidence>
<comment type="caution">
    <text evidence="2">The sequence shown here is derived from an EMBL/GenBank/DDBJ whole genome shotgun (WGS) entry which is preliminary data.</text>
</comment>
<dbReference type="EMBL" id="JANPWB010000005">
    <property type="protein sequence ID" value="KAJ1189815.1"/>
    <property type="molecule type" value="Genomic_DNA"/>
</dbReference>
<gene>
    <name evidence="2" type="ORF">NDU88_006557</name>
</gene>
<name>A0AAV7ULD5_PLEWA</name>
<dbReference type="AlphaFoldDB" id="A0AAV7ULD5"/>
<accession>A0AAV7ULD5</accession>
<evidence type="ECO:0000313" key="3">
    <source>
        <dbReference type="Proteomes" id="UP001066276"/>
    </source>
</evidence>
<sequence length="254" mass="26750">MGFPRARVGWRTDCTGGRVKLWLPVPVGVTVCMGGGVLPGAGWSECLGLPPGVLWGQLPVSCRGHLRGLLGLLRTPLFRCLATVSPTPALVSLLPCSGRGCAALRTSRGPGGGRLLLGELCRSFGTREVLLRRCQGGLLLGGGWVSSSGSPGAFGPRRWSPLPGLRCGAVRARPLRGQAVESFHFRVTAPCLRIRSIQLQALRLEPRATRDFPWRSFPHGPSSPPKCSSSGGGGSVRTPHRAALHSDVSHPAPA</sequence>
<reference evidence="2" key="1">
    <citation type="journal article" date="2022" name="bioRxiv">
        <title>Sequencing and chromosome-scale assembly of the giantPleurodeles waltlgenome.</title>
        <authorList>
            <person name="Brown T."/>
            <person name="Elewa A."/>
            <person name="Iarovenko S."/>
            <person name="Subramanian E."/>
            <person name="Araus A.J."/>
            <person name="Petzold A."/>
            <person name="Susuki M."/>
            <person name="Suzuki K.-i.T."/>
            <person name="Hayashi T."/>
            <person name="Toyoda A."/>
            <person name="Oliveira C."/>
            <person name="Osipova E."/>
            <person name="Leigh N.D."/>
            <person name="Simon A."/>
            <person name="Yun M.H."/>
        </authorList>
    </citation>
    <scope>NUCLEOTIDE SEQUENCE</scope>
    <source>
        <strain evidence="2">20211129_DDA</strain>
        <tissue evidence="2">Liver</tissue>
    </source>
</reference>
<dbReference type="Proteomes" id="UP001066276">
    <property type="component" value="Chromosome 3_1"/>
</dbReference>
<feature type="region of interest" description="Disordered" evidence="1">
    <location>
        <begin position="213"/>
        <end position="254"/>
    </location>
</feature>
<keyword evidence="3" id="KW-1185">Reference proteome</keyword>
<protein>
    <submittedName>
        <fullName evidence="2">Uncharacterized protein</fullName>
    </submittedName>
</protein>
<proteinExistence type="predicted"/>
<organism evidence="2 3">
    <name type="scientific">Pleurodeles waltl</name>
    <name type="common">Iberian ribbed newt</name>
    <dbReference type="NCBI Taxonomy" id="8319"/>
    <lineage>
        <taxon>Eukaryota</taxon>
        <taxon>Metazoa</taxon>
        <taxon>Chordata</taxon>
        <taxon>Craniata</taxon>
        <taxon>Vertebrata</taxon>
        <taxon>Euteleostomi</taxon>
        <taxon>Amphibia</taxon>
        <taxon>Batrachia</taxon>
        <taxon>Caudata</taxon>
        <taxon>Salamandroidea</taxon>
        <taxon>Salamandridae</taxon>
        <taxon>Pleurodelinae</taxon>
        <taxon>Pleurodeles</taxon>
    </lineage>
</organism>